<proteinExistence type="predicted"/>
<gene>
    <name evidence="1" type="ORF">MPLDJ20_10050</name>
</gene>
<dbReference type="AlphaFoldDB" id="A0A090DBH3"/>
<dbReference type="EMBL" id="CCNB01000001">
    <property type="protein sequence ID" value="CDX12717.1"/>
    <property type="molecule type" value="Genomic_DNA"/>
</dbReference>
<name>A0A090DBH3_MESPL</name>
<protein>
    <recommendedName>
        <fullName evidence="3">PqqD family protein</fullName>
    </recommendedName>
</protein>
<organism evidence="1 2">
    <name type="scientific">Mesorhizobium plurifarium</name>
    <dbReference type="NCBI Taxonomy" id="69974"/>
    <lineage>
        <taxon>Bacteria</taxon>
        <taxon>Pseudomonadati</taxon>
        <taxon>Pseudomonadota</taxon>
        <taxon>Alphaproteobacteria</taxon>
        <taxon>Hyphomicrobiales</taxon>
        <taxon>Phyllobacteriaceae</taxon>
        <taxon>Mesorhizobium</taxon>
    </lineage>
</organism>
<dbReference type="Pfam" id="PF05402">
    <property type="entry name" value="PqqD"/>
    <property type="match status" value="1"/>
</dbReference>
<accession>A0A090DBH3</accession>
<evidence type="ECO:0000313" key="1">
    <source>
        <dbReference type="EMBL" id="CDX12717.1"/>
    </source>
</evidence>
<evidence type="ECO:0008006" key="3">
    <source>
        <dbReference type="Google" id="ProtNLM"/>
    </source>
</evidence>
<sequence>MRPAAAGLQSGVRNMPLSEVYAVASKDIVFESFDGEAVVLDLSNGKYFGFSDSGSKVWQALSSGVGTEALIRSAVGAAMVSADALEAFIARLVELGLLAPSGATPLPSSDDLPAALAAASEPLDVSVHDDLADLITVDPIHEVEEPLGWPAVKQVS</sequence>
<dbReference type="InterPro" id="IPR008792">
    <property type="entry name" value="PQQD"/>
</dbReference>
<dbReference type="Proteomes" id="UP000046373">
    <property type="component" value="Unassembled WGS sequence"/>
</dbReference>
<evidence type="ECO:0000313" key="2">
    <source>
        <dbReference type="Proteomes" id="UP000046373"/>
    </source>
</evidence>
<reference evidence="1 2" key="1">
    <citation type="submission" date="2014-08" db="EMBL/GenBank/DDBJ databases">
        <authorList>
            <person name="Moulin Lionel"/>
        </authorList>
    </citation>
    <scope>NUCLEOTIDE SEQUENCE [LARGE SCALE GENOMIC DNA]</scope>
</reference>